<gene>
    <name evidence="1" type="ORF">Psch_03073</name>
</gene>
<dbReference type="InterPro" id="IPR007553">
    <property type="entry name" value="2-thiour_desulf"/>
</dbReference>
<dbReference type="EMBL" id="QFGA01000002">
    <property type="protein sequence ID" value="TEB06031.1"/>
    <property type="molecule type" value="Genomic_DNA"/>
</dbReference>
<proteinExistence type="predicted"/>
<dbReference type="PANTHER" id="PTHR30087:SF1">
    <property type="entry name" value="HYPOTHETICAL CYTOSOLIC PROTEIN"/>
    <property type="match status" value="1"/>
</dbReference>
<comment type="caution">
    <text evidence="1">The sequence shown here is derived from an EMBL/GenBank/DDBJ whole genome shotgun (WGS) entry which is preliminary data.</text>
</comment>
<dbReference type="PANTHER" id="PTHR30087">
    <property type="entry name" value="INNER MEMBRANE PROTEIN"/>
    <property type="match status" value="1"/>
</dbReference>
<dbReference type="AlphaFoldDB" id="A0A4Y7RBE5"/>
<organism evidence="1 2">
    <name type="scientific">Pelotomaculum schinkii</name>
    <dbReference type="NCBI Taxonomy" id="78350"/>
    <lineage>
        <taxon>Bacteria</taxon>
        <taxon>Bacillati</taxon>
        <taxon>Bacillota</taxon>
        <taxon>Clostridia</taxon>
        <taxon>Eubacteriales</taxon>
        <taxon>Desulfotomaculaceae</taxon>
        <taxon>Pelotomaculum</taxon>
    </lineage>
</organism>
<name>A0A4Y7RBE5_9FIRM</name>
<sequence>MYIVSACLLGDNCNYWGGNYNNDKVKDFLKDKQYISVCPEVMAGFSTPREVTEILNGRVITKLGEDVTEGYIRGAQLMWQAAMEKSAECGEEIEGAVLKTKSPSCAAGKNYDGTFSGKIIDGYGFSAEFLKKKGIRLMTEEDFQDD</sequence>
<keyword evidence="2" id="KW-1185">Reference proteome</keyword>
<accession>A0A4Y7RBE5</accession>
<evidence type="ECO:0000313" key="1">
    <source>
        <dbReference type="EMBL" id="TEB06031.1"/>
    </source>
</evidence>
<dbReference type="Proteomes" id="UP000298324">
    <property type="component" value="Unassembled WGS sequence"/>
</dbReference>
<dbReference type="Pfam" id="PF04463">
    <property type="entry name" value="2-thiour_desulf"/>
    <property type="match status" value="1"/>
</dbReference>
<reference evidence="1 2" key="1">
    <citation type="journal article" date="2018" name="Environ. Microbiol.">
        <title>Novel energy conservation strategies and behaviour of Pelotomaculum schinkii driving syntrophic propionate catabolism.</title>
        <authorList>
            <person name="Hidalgo-Ahumada C.A.P."/>
            <person name="Nobu M.K."/>
            <person name="Narihiro T."/>
            <person name="Tamaki H."/>
            <person name="Liu W.T."/>
            <person name="Kamagata Y."/>
            <person name="Stams A.J.M."/>
            <person name="Imachi H."/>
            <person name="Sousa D.Z."/>
        </authorList>
    </citation>
    <scope>NUCLEOTIDE SEQUENCE [LARGE SCALE GENOMIC DNA]</scope>
    <source>
        <strain evidence="1 2">HH</strain>
    </source>
</reference>
<protein>
    <submittedName>
        <fullName evidence="1">Uncharacterized protein</fullName>
    </submittedName>
</protein>
<evidence type="ECO:0000313" key="2">
    <source>
        <dbReference type="Proteomes" id="UP000298324"/>
    </source>
</evidence>